<dbReference type="AlphaFoldDB" id="A0A2K2B9W1"/>
<reference evidence="1 2" key="1">
    <citation type="journal article" date="2006" name="Science">
        <title>The genome of black cottonwood, Populus trichocarpa (Torr. &amp; Gray).</title>
        <authorList>
            <person name="Tuskan G.A."/>
            <person name="Difazio S."/>
            <person name="Jansson S."/>
            <person name="Bohlmann J."/>
            <person name="Grigoriev I."/>
            <person name="Hellsten U."/>
            <person name="Putnam N."/>
            <person name="Ralph S."/>
            <person name="Rombauts S."/>
            <person name="Salamov A."/>
            <person name="Schein J."/>
            <person name="Sterck L."/>
            <person name="Aerts A."/>
            <person name="Bhalerao R.R."/>
            <person name="Bhalerao R.P."/>
            <person name="Blaudez D."/>
            <person name="Boerjan W."/>
            <person name="Brun A."/>
            <person name="Brunner A."/>
            <person name="Busov V."/>
            <person name="Campbell M."/>
            <person name="Carlson J."/>
            <person name="Chalot M."/>
            <person name="Chapman J."/>
            <person name="Chen G.L."/>
            <person name="Cooper D."/>
            <person name="Coutinho P.M."/>
            <person name="Couturier J."/>
            <person name="Covert S."/>
            <person name="Cronk Q."/>
            <person name="Cunningham R."/>
            <person name="Davis J."/>
            <person name="Degroeve S."/>
            <person name="Dejardin A."/>
            <person name="Depamphilis C."/>
            <person name="Detter J."/>
            <person name="Dirks B."/>
            <person name="Dubchak I."/>
            <person name="Duplessis S."/>
            <person name="Ehlting J."/>
            <person name="Ellis B."/>
            <person name="Gendler K."/>
            <person name="Goodstein D."/>
            <person name="Gribskov M."/>
            <person name="Grimwood J."/>
            <person name="Groover A."/>
            <person name="Gunter L."/>
            <person name="Hamberger B."/>
            <person name="Heinze B."/>
            <person name="Helariutta Y."/>
            <person name="Henrissat B."/>
            <person name="Holligan D."/>
            <person name="Holt R."/>
            <person name="Huang W."/>
            <person name="Islam-Faridi N."/>
            <person name="Jones S."/>
            <person name="Jones-Rhoades M."/>
            <person name="Jorgensen R."/>
            <person name="Joshi C."/>
            <person name="Kangasjarvi J."/>
            <person name="Karlsson J."/>
            <person name="Kelleher C."/>
            <person name="Kirkpatrick R."/>
            <person name="Kirst M."/>
            <person name="Kohler A."/>
            <person name="Kalluri U."/>
            <person name="Larimer F."/>
            <person name="Leebens-Mack J."/>
            <person name="Leple J.C."/>
            <person name="Locascio P."/>
            <person name="Lou Y."/>
            <person name="Lucas S."/>
            <person name="Martin F."/>
            <person name="Montanini B."/>
            <person name="Napoli C."/>
            <person name="Nelson D.R."/>
            <person name="Nelson C."/>
            <person name="Nieminen K."/>
            <person name="Nilsson O."/>
            <person name="Pereda V."/>
            <person name="Peter G."/>
            <person name="Philippe R."/>
            <person name="Pilate G."/>
            <person name="Poliakov A."/>
            <person name="Razumovskaya J."/>
            <person name="Richardson P."/>
            <person name="Rinaldi C."/>
            <person name="Ritland K."/>
            <person name="Rouze P."/>
            <person name="Ryaboy D."/>
            <person name="Schmutz J."/>
            <person name="Schrader J."/>
            <person name="Segerman B."/>
            <person name="Shin H."/>
            <person name="Siddiqui A."/>
            <person name="Sterky F."/>
            <person name="Terry A."/>
            <person name="Tsai C.J."/>
            <person name="Uberbacher E."/>
            <person name="Unneberg P."/>
            <person name="Vahala J."/>
            <person name="Wall K."/>
            <person name="Wessler S."/>
            <person name="Yang G."/>
            <person name="Yin T."/>
            <person name="Douglas C."/>
            <person name="Marra M."/>
            <person name="Sandberg G."/>
            <person name="Van de Peer Y."/>
            <person name="Rokhsar D."/>
        </authorList>
    </citation>
    <scope>NUCLEOTIDE SEQUENCE [LARGE SCALE GENOMIC DNA]</scope>
    <source>
        <strain evidence="2">cv. Nisqually</strain>
    </source>
</reference>
<keyword evidence="2" id="KW-1185">Reference proteome</keyword>
<accession>A0A2K2B9W1</accession>
<dbReference type="InParanoid" id="A0A2K2B9W1"/>
<name>A0A2K2B9W1_POPTR</name>
<dbReference type="EMBL" id="CM009292">
    <property type="protein sequence ID" value="PNT46570.1"/>
    <property type="molecule type" value="Genomic_DNA"/>
</dbReference>
<evidence type="ECO:0000313" key="1">
    <source>
        <dbReference type="EMBL" id="PNT46570.1"/>
    </source>
</evidence>
<sequence length="74" mass="8096">MIFIKIVVTHIHVLSPSKPATQFPVQLPSLPVTEYSPHQSHSSTSSFPFCSSPITCLLFTITVSFPSTIKNPTP</sequence>
<proteinExistence type="predicted"/>
<organism evidence="1 2">
    <name type="scientific">Populus trichocarpa</name>
    <name type="common">Western balsam poplar</name>
    <name type="synonym">Populus balsamifera subsp. trichocarpa</name>
    <dbReference type="NCBI Taxonomy" id="3694"/>
    <lineage>
        <taxon>Eukaryota</taxon>
        <taxon>Viridiplantae</taxon>
        <taxon>Streptophyta</taxon>
        <taxon>Embryophyta</taxon>
        <taxon>Tracheophyta</taxon>
        <taxon>Spermatophyta</taxon>
        <taxon>Magnoliopsida</taxon>
        <taxon>eudicotyledons</taxon>
        <taxon>Gunneridae</taxon>
        <taxon>Pentapetalae</taxon>
        <taxon>rosids</taxon>
        <taxon>fabids</taxon>
        <taxon>Malpighiales</taxon>
        <taxon>Salicaceae</taxon>
        <taxon>Saliceae</taxon>
        <taxon>Populus</taxon>
    </lineage>
</organism>
<evidence type="ECO:0000313" key="2">
    <source>
        <dbReference type="Proteomes" id="UP000006729"/>
    </source>
</evidence>
<gene>
    <name evidence="1" type="ORF">POPTR_003G199900</name>
</gene>
<dbReference type="Proteomes" id="UP000006729">
    <property type="component" value="Chromosome 3"/>
</dbReference>
<protein>
    <submittedName>
        <fullName evidence="1">Uncharacterized protein</fullName>
    </submittedName>
</protein>